<dbReference type="STRING" id="1167006.UWK_00242"/>
<evidence type="ECO:0000256" key="5">
    <source>
        <dbReference type="ARBA" id="ARBA00022982"/>
    </source>
</evidence>
<evidence type="ECO:0000256" key="8">
    <source>
        <dbReference type="ARBA" id="ARBA00023136"/>
    </source>
</evidence>
<dbReference type="GO" id="GO:0009055">
    <property type="term" value="F:electron transfer activity"/>
    <property type="evidence" value="ECO:0007669"/>
    <property type="project" value="TreeGrafter"/>
</dbReference>
<dbReference type="Gene3D" id="1.20.950.20">
    <property type="entry name" value="Transmembrane di-heme cytochromes, Chain C"/>
    <property type="match status" value="1"/>
</dbReference>
<feature type="transmembrane region" description="Helical" evidence="9">
    <location>
        <begin position="29"/>
        <end position="51"/>
    </location>
</feature>
<keyword evidence="8 9" id="KW-0472">Membrane</keyword>
<feature type="transmembrane region" description="Helical" evidence="9">
    <location>
        <begin position="165"/>
        <end position="189"/>
    </location>
</feature>
<evidence type="ECO:0000256" key="4">
    <source>
        <dbReference type="ARBA" id="ARBA00022692"/>
    </source>
</evidence>
<gene>
    <name evidence="11" type="ordered locus">UWK_00242</name>
</gene>
<sequence length="343" mass="39321">MKYAFSFLAVLALVLFAWLGSMIPGMQYLFGVAIPYLAIMIFLGGFVYRVVYWAKSPVPFSIPTTCGQGKSLDFIKQDKLDCPTKTSEVVARMFLEIFAFRSLFRNTKSELHEGPKITYESSRWLWLAALLFHYSFLVIVIRHMRLFLNPVPQWLQFVDFLDAGAMLQVGAPLLYASDLAILAGVLFLFGRRLVNRNVRYISLANDYFPLFLIFAIAVTGMLMRYFLRTNIDIVNIKELLVGLVTLSPVINAQIGSIFYIHVFLVSVLLIYFPFSKLMHMGGVFMSPTRNMANDSRMKRHINPWNDPTIKPHSYAGYEDEFREFMVDAGIPVEKELPPKKDEE</sequence>
<dbReference type="Proteomes" id="UP000011721">
    <property type="component" value="Chromosome"/>
</dbReference>
<evidence type="ECO:0000256" key="7">
    <source>
        <dbReference type="ARBA" id="ARBA00023002"/>
    </source>
</evidence>
<name>M1P539_DESSD</name>
<proteinExistence type="predicted"/>
<dbReference type="GO" id="GO:0008940">
    <property type="term" value="F:nitrate reductase activity"/>
    <property type="evidence" value="ECO:0007669"/>
    <property type="project" value="TreeGrafter"/>
</dbReference>
<dbReference type="InterPro" id="IPR047660">
    <property type="entry name" value="DsrM"/>
</dbReference>
<keyword evidence="2" id="KW-0813">Transport</keyword>
<evidence type="ECO:0000256" key="9">
    <source>
        <dbReference type="SAM" id="Phobius"/>
    </source>
</evidence>
<feature type="transmembrane region" description="Helical" evidence="9">
    <location>
        <begin position="239"/>
        <end position="272"/>
    </location>
</feature>
<keyword evidence="6 9" id="KW-1133">Transmembrane helix</keyword>
<feature type="transmembrane region" description="Helical" evidence="9">
    <location>
        <begin position="124"/>
        <end position="145"/>
    </location>
</feature>
<dbReference type="InterPro" id="IPR023234">
    <property type="entry name" value="NarG-like_domain"/>
</dbReference>
<dbReference type="PANTHER" id="PTHR30598:SF3">
    <property type="entry name" value="RESPIRATORY NITRATE REDUCTASE 1 GAMMA CHAIN"/>
    <property type="match status" value="1"/>
</dbReference>
<keyword evidence="7" id="KW-0560">Oxidoreductase</keyword>
<keyword evidence="4 9" id="KW-0812">Transmembrane</keyword>
<accession>M1P539</accession>
<dbReference type="NCBIfam" id="NF038037">
    <property type="entry name" value="cytob_DsrM"/>
    <property type="match status" value="1"/>
</dbReference>
<dbReference type="eggNOG" id="COG2181">
    <property type="taxonomic scope" value="Bacteria"/>
</dbReference>
<evidence type="ECO:0000259" key="10">
    <source>
        <dbReference type="Pfam" id="PF02665"/>
    </source>
</evidence>
<dbReference type="EMBL" id="CP003985">
    <property type="protein sequence ID" value="AGF76827.1"/>
    <property type="molecule type" value="Genomic_DNA"/>
</dbReference>
<keyword evidence="5" id="KW-0249">Electron transport</keyword>
<dbReference type="KEGG" id="dsf:UWK_00242"/>
<reference evidence="12" key="1">
    <citation type="journal article" date="2013" name="Stand. Genomic Sci.">
        <title>Complete genome sequence of Desulfocapsa sulfexigens, a marine deltaproteobacterium specialized in disproportionating inorganic sulfur compounds.</title>
        <authorList>
            <person name="Finster K.W."/>
            <person name="Kjeldsen K.U."/>
            <person name="Kube M."/>
            <person name="Reinhardt R."/>
            <person name="Mussmann M."/>
            <person name="Amann R."/>
            <person name="Schreiber L."/>
        </authorList>
    </citation>
    <scope>NUCLEOTIDE SEQUENCE [LARGE SCALE GENOMIC DNA]</scope>
    <source>
        <strain evidence="12">DSM 10523 / SB164P1</strain>
    </source>
</reference>
<evidence type="ECO:0000256" key="6">
    <source>
        <dbReference type="ARBA" id="ARBA00022989"/>
    </source>
</evidence>
<dbReference type="Pfam" id="PF02665">
    <property type="entry name" value="Nitrate_red_gam"/>
    <property type="match status" value="1"/>
</dbReference>
<dbReference type="RefSeq" id="WP_015402526.1">
    <property type="nucleotide sequence ID" value="NC_020304.1"/>
</dbReference>
<keyword evidence="12" id="KW-1185">Reference proteome</keyword>
<dbReference type="HOGENOM" id="CLU_067516_0_0_7"/>
<organism evidence="11 12">
    <name type="scientific">Desulfocapsa sulfexigens (strain DSM 10523 / SB164P1)</name>
    <dbReference type="NCBI Taxonomy" id="1167006"/>
    <lineage>
        <taxon>Bacteria</taxon>
        <taxon>Pseudomonadati</taxon>
        <taxon>Thermodesulfobacteriota</taxon>
        <taxon>Desulfobulbia</taxon>
        <taxon>Desulfobulbales</taxon>
        <taxon>Desulfocapsaceae</taxon>
        <taxon>Desulfocapsa</taxon>
    </lineage>
</organism>
<evidence type="ECO:0000256" key="2">
    <source>
        <dbReference type="ARBA" id="ARBA00022448"/>
    </source>
</evidence>
<evidence type="ECO:0000313" key="12">
    <source>
        <dbReference type="Proteomes" id="UP000011721"/>
    </source>
</evidence>
<dbReference type="InterPro" id="IPR036197">
    <property type="entry name" value="NarG-like_sf"/>
</dbReference>
<dbReference type="GO" id="GO:0019645">
    <property type="term" value="P:anaerobic electron transport chain"/>
    <property type="evidence" value="ECO:0007669"/>
    <property type="project" value="TreeGrafter"/>
</dbReference>
<evidence type="ECO:0000256" key="1">
    <source>
        <dbReference type="ARBA" id="ARBA00004651"/>
    </source>
</evidence>
<dbReference type="InterPro" id="IPR051936">
    <property type="entry name" value="Heme-iron_electron_transfer"/>
</dbReference>
<dbReference type="AlphaFoldDB" id="M1P539"/>
<dbReference type="GO" id="GO:0020037">
    <property type="term" value="F:heme binding"/>
    <property type="evidence" value="ECO:0007669"/>
    <property type="project" value="TreeGrafter"/>
</dbReference>
<dbReference type="PANTHER" id="PTHR30598">
    <property type="entry name" value="NITRATE REDUCTASE PRIVATE CHAPERONE, REDOX ENZYME MATURATION PROTEIN REMP FAMILY"/>
    <property type="match status" value="1"/>
</dbReference>
<evidence type="ECO:0000256" key="3">
    <source>
        <dbReference type="ARBA" id="ARBA00022475"/>
    </source>
</evidence>
<evidence type="ECO:0000313" key="11">
    <source>
        <dbReference type="EMBL" id="AGF76827.1"/>
    </source>
</evidence>
<keyword evidence="3" id="KW-1003">Cell membrane</keyword>
<protein>
    <submittedName>
        <fullName evidence="11">Nitrate reductase gamma subunit</fullName>
    </submittedName>
</protein>
<dbReference type="SUPFAM" id="SSF103501">
    <property type="entry name" value="Respiratory nitrate reductase 1 gamma chain"/>
    <property type="match status" value="1"/>
</dbReference>
<comment type="subcellular location">
    <subcellularLocation>
        <location evidence="1">Cell membrane</location>
        <topology evidence="1">Multi-pass membrane protein</topology>
    </subcellularLocation>
</comment>
<dbReference type="GO" id="GO:0005886">
    <property type="term" value="C:plasma membrane"/>
    <property type="evidence" value="ECO:0007669"/>
    <property type="project" value="UniProtKB-SubCell"/>
</dbReference>
<dbReference type="OrthoDB" id="9769404at2"/>
<feature type="domain" description="NarG-like" evidence="10">
    <location>
        <begin position="121"/>
        <end position="280"/>
    </location>
</feature>
<dbReference type="PATRIC" id="fig|1167006.5.peg.276"/>
<feature type="transmembrane region" description="Helical" evidence="9">
    <location>
        <begin position="210"/>
        <end position="227"/>
    </location>
</feature>